<proteinExistence type="predicted"/>
<evidence type="ECO:0000313" key="3">
    <source>
        <dbReference type="Proteomes" id="UP000799770"/>
    </source>
</evidence>
<protein>
    <submittedName>
        <fullName evidence="2">Uncharacterized protein</fullName>
    </submittedName>
</protein>
<dbReference type="Proteomes" id="UP000799770">
    <property type="component" value="Unassembled WGS sequence"/>
</dbReference>
<evidence type="ECO:0000256" key="1">
    <source>
        <dbReference type="SAM" id="MobiDB-lite"/>
    </source>
</evidence>
<organism evidence="2 3">
    <name type="scientific">Lophiotrema nucula</name>
    <dbReference type="NCBI Taxonomy" id="690887"/>
    <lineage>
        <taxon>Eukaryota</taxon>
        <taxon>Fungi</taxon>
        <taxon>Dikarya</taxon>
        <taxon>Ascomycota</taxon>
        <taxon>Pezizomycotina</taxon>
        <taxon>Dothideomycetes</taxon>
        <taxon>Pleosporomycetidae</taxon>
        <taxon>Pleosporales</taxon>
        <taxon>Lophiotremataceae</taxon>
        <taxon>Lophiotrema</taxon>
    </lineage>
</organism>
<reference evidence="2" key="1">
    <citation type="journal article" date="2020" name="Stud. Mycol.">
        <title>101 Dothideomycetes genomes: a test case for predicting lifestyles and emergence of pathogens.</title>
        <authorList>
            <person name="Haridas S."/>
            <person name="Albert R."/>
            <person name="Binder M."/>
            <person name="Bloem J."/>
            <person name="Labutti K."/>
            <person name="Salamov A."/>
            <person name="Andreopoulos B."/>
            <person name="Baker S."/>
            <person name="Barry K."/>
            <person name="Bills G."/>
            <person name="Bluhm B."/>
            <person name="Cannon C."/>
            <person name="Castanera R."/>
            <person name="Culley D."/>
            <person name="Daum C."/>
            <person name="Ezra D."/>
            <person name="Gonzalez J."/>
            <person name="Henrissat B."/>
            <person name="Kuo A."/>
            <person name="Liang C."/>
            <person name="Lipzen A."/>
            <person name="Lutzoni F."/>
            <person name="Magnuson J."/>
            <person name="Mondo S."/>
            <person name="Nolan M."/>
            <person name="Ohm R."/>
            <person name="Pangilinan J."/>
            <person name="Park H.-J."/>
            <person name="Ramirez L."/>
            <person name="Alfaro M."/>
            <person name="Sun H."/>
            <person name="Tritt A."/>
            <person name="Yoshinaga Y."/>
            <person name="Zwiers L.-H."/>
            <person name="Turgeon B."/>
            <person name="Goodwin S."/>
            <person name="Spatafora J."/>
            <person name="Crous P."/>
            <person name="Grigoriev I."/>
        </authorList>
    </citation>
    <scope>NUCLEOTIDE SEQUENCE</scope>
    <source>
        <strain evidence="2">CBS 627.86</strain>
    </source>
</reference>
<dbReference type="EMBL" id="ML977315">
    <property type="protein sequence ID" value="KAF2119246.1"/>
    <property type="molecule type" value="Genomic_DNA"/>
</dbReference>
<name>A0A6A5ZJD9_9PLEO</name>
<sequence>MKQPVRSKPPRIPPNPRQISRPKRPCSGRLTSFRDNPFSHSSTCRRVNCFDLGCFLGG</sequence>
<gene>
    <name evidence="2" type="ORF">BDV96DRAFT_567255</name>
</gene>
<evidence type="ECO:0000313" key="2">
    <source>
        <dbReference type="EMBL" id="KAF2119246.1"/>
    </source>
</evidence>
<dbReference type="AlphaFoldDB" id="A0A6A5ZJD9"/>
<keyword evidence="3" id="KW-1185">Reference proteome</keyword>
<feature type="region of interest" description="Disordered" evidence="1">
    <location>
        <begin position="1"/>
        <end position="32"/>
    </location>
</feature>
<accession>A0A6A5ZJD9</accession>